<keyword evidence="11" id="KW-0961">Cell wall biogenesis/degradation</keyword>
<evidence type="ECO:0000259" key="16">
    <source>
        <dbReference type="Pfam" id="PF00912"/>
    </source>
</evidence>
<dbReference type="STRING" id="78346.BRUM_0022"/>
<dbReference type="SUPFAM" id="SSF56601">
    <property type="entry name" value="beta-lactamase/transpeptidase-like"/>
    <property type="match status" value="1"/>
</dbReference>
<name>A0A087D5H8_BIFRU</name>
<dbReference type="GO" id="GO:0006508">
    <property type="term" value="P:proteolysis"/>
    <property type="evidence" value="ECO:0007669"/>
    <property type="project" value="UniProtKB-KW"/>
</dbReference>
<comment type="similarity">
    <text evidence="1">In the C-terminal section; belongs to the transpeptidase family.</text>
</comment>
<proteinExistence type="inferred from homology"/>
<dbReference type="RefSeq" id="WP_026647183.1">
    <property type="nucleotide sequence ID" value="NZ_CASFAE010000006.1"/>
</dbReference>
<dbReference type="GO" id="GO:0009002">
    <property type="term" value="F:serine-type D-Ala-D-Ala carboxypeptidase activity"/>
    <property type="evidence" value="ECO:0007669"/>
    <property type="project" value="UniProtKB-EC"/>
</dbReference>
<dbReference type="InterPro" id="IPR012338">
    <property type="entry name" value="Beta-lactam/transpept-like"/>
</dbReference>
<reference evidence="17 18" key="1">
    <citation type="submission" date="2014-03" db="EMBL/GenBank/DDBJ databases">
        <title>Genomics of Bifidobacteria.</title>
        <authorList>
            <person name="Ventura M."/>
            <person name="Milani C."/>
            <person name="Lugli G.A."/>
        </authorList>
    </citation>
    <scope>NUCLEOTIDE SEQUENCE [LARGE SCALE GENOMIC DNA]</scope>
    <source>
        <strain evidence="17 18">LMG 21811</strain>
    </source>
</reference>
<dbReference type="EC" id="2.4.1.129" evidence="17"/>
<comment type="caution">
    <text evidence="17">The sequence shown here is derived from an EMBL/GenBank/DDBJ whole genome shotgun (WGS) entry which is preliminary data.</text>
</comment>
<gene>
    <name evidence="17" type="ORF">BRUM_0022</name>
</gene>
<dbReference type="AlphaFoldDB" id="A0A087D5H8"/>
<dbReference type="eggNOG" id="COG0744">
    <property type="taxonomic scope" value="Bacteria"/>
</dbReference>
<dbReference type="SUPFAM" id="SSF53955">
    <property type="entry name" value="Lysozyme-like"/>
    <property type="match status" value="1"/>
</dbReference>
<dbReference type="GO" id="GO:0071555">
    <property type="term" value="P:cell wall organization"/>
    <property type="evidence" value="ECO:0007669"/>
    <property type="project" value="UniProtKB-KW"/>
</dbReference>
<evidence type="ECO:0000313" key="18">
    <source>
        <dbReference type="Proteomes" id="UP000029078"/>
    </source>
</evidence>
<feature type="transmembrane region" description="Helical" evidence="15">
    <location>
        <begin position="16"/>
        <end position="43"/>
    </location>
</feature>
<keyword evidence="15" id="KW-0472">Membrane</keyword>
<organism evidence="17 18">
    <name type="scientific">Bifidobacterium ruminantium</name>
    <dbReference type="NCBI Taxonomy" id="78346"/>
    <lineage>
        <taxon>Bacteria</taxon>
        <taxon>Bacillati</taxon>
        <taxon>Actinomycetota</taxon>
        <taxon>Actinomycetes</taxon>
        <taxon>Bifidobacteriales</taxon>
        <taxon>Bifidobacteriaceae</taxon>
        <taxon>Bifidobacterium</taxon>
    </lineage>
</organism>
<dbReference type="Gene3D" id="3.40.710.10">
    <property type="entry name" value="DD-peptidase/beta-lactamase superfamily"/>
    <property type="match status" value="1"/>
</dbReference>
<dbReference type="EMBL" id="JGZL01000001">
    <property type="protein sequence ID" value="KFI90778.1"/>
    <property type="molecule type" value="Genomic_DNA"/>
</dbReference>
<keyword evidence="7" id="KW-0378">Hydrolase</keyword>
<dbReference type="Pfam" id="PF00912">
    <property type="entry name" value="Transgly"/>
    <property type="match status" value="1"/>
</dbReference>
<dbReference type="Proteomes" id="UP000029078">
    <property type="component" value="Unassembled WGS sequence"/>
</dbReference>
<keyword evidence="10" id="KW-0511">Multifunctional enzyme</keyword>
<keyword evidence="8" id="KW-0133">Cell shape</keyword>
<keyword evidence="15" id="KW-1133">Transmembrane helix</keyword>
<comment type="catalytic activity">
    <reaction evidence="13">
        <text>[GlcNAc-(1-&gt;4)-Mur2Ac(oyl-L-Ala-gamma-D-Glu-L-Lys-D-Ala-D-Ala)](n)-di-trans,octa-cis-undecaprenyl diphosphate + beta-D-GlcNAc-(1-&gt;4)-Mur2Ac(oyl-L-Ala-gamma-D-Glu-L-Lys-D-Ala-D-Ala)-di-trans,octa-cis-undecaprenyl diphosphate = [GlcNAc-(1-&gt;4)-Mur2Ac(oyl-L-Ala-gamma-D-Glu-L-Lys-D-Ala-D-Ala)](n+1)-di-trans,octa-cis-undecaprenyl diphosphate + di-trans,octa-cis-undecaprenyl diphosphate + H(+)</text>
        <dbReference type="Rhea" id="RHEA:23708"/>
        <dbReference type="Rhea" id="RHEA-COMP:9602"/>
        <dbReference type="Rhea" id="RHEA-COMP:9603"/>
        <dbReference type="ChEBI" id="CHEBI:15378"/>
        <dbReference type="ChEBI" id="CHEBI:58405"/>
        <dbReference type="ChEBI" id="CHEBI:60033"/>
        <dbReference type="ChEBI" id="CHEBI:78435"/>
        <dbReference type="EC" id="2.4.99.28"/>
    </reaction>
</comment>
<evidence type="ECO:0000256" key="3">
    <source>
        <dbReference type="ARBA" id="ARBA00022645"/>
    </source>
</evidence>
<evidence type="ECO:0000256" key="14">
    <source>
        <dbReference type="SAM" id="MobiDB-lite"/>
    </source>
</evidence>
<evidence type="ECO:0000256" key="9">
    <source>
        <dbReference type="ARBA" id="ARBA00022984"/>
    </source>
</evidence>
<evidence type="ECO:0000256" key="10">
    <source>
        <dbReference type="ARBA" id="ARBA00023268"/>
    </source>
</evidence>
<feature type="region of interest" description="Disordered" evidence="14">
    <location>
        <begin position="719"/>
        <end position="766"/>
    </location>
</feature>
<dbReference type="GO" id="GO:0030288">
    <property type="term" value="C:outer membrane-bounded periplasmic space"/>
    <property type="evidence" value="ECO:0007669"/>
    <property type="project" value="TreeGrafter"/>
</dbReference>
<comment type="similarity">
    <text evidence="2">In the N-terminal section; belongs to the glycosyltransferase 51 family.</text>
</comment>
<evidence type="ECO:0000256" key="15">
    <source>
        <dbReference type="SAM" id="Phobius"/>
    </source>
</evidence>
<evidence type="ECO:0000256" key="6">
    <source>
        <dbReference type="ARBA" id="ARBA00022679"/>
    </source>
</evidence>
<keyword evidence="5 17" id="KW-0328">Glycosyltransferase</keyword>
<dbReference type="InterPro" id="IPR050396">
    <property type="entry name" value="Glycosyltr_51/Transpeptidase"/>
</dbReference>
<dbReference type="InterPro" id="IPR001264">
    <property type="entry name" value="Glyco_trans_51"/>
</dbReference>
<evidence type="ECO:0000256" key="7">
    <source>
        <dbReference type="ARBA" id="ARBA00022801"/>
    </source>
</evidence>
<feature type="domain" description="Glycosyl transferase family 51" evidence="16">
    <location>
        <begin position="82"/>
        <end position="271"/>
    </location>
</feature>
<comment type="catalytic activity">
    <reaction evidence="12">
        <text>Preferential cleavage: (Ac)2-L-Lys-D-Ala-|-D-Ala. Also transpeptidation of peptidyl-alanyl moieties that are N-acyl substituents of D-alanine.</text>
        <dbReference type="EC" id="3.4.16.4"/>
    </reaction>
</comment>
<dbReference type="GO" id="GO:0009252">
    <property type="term" value="P:peptidoglycan biosynthetic process"/>
    <property type="evidence" value="ECO:0007669"/>
    <property type="project" value="UniProtKB-KW"/>
</dbReference>
<keyword evidence="3" id="KW-0121">Carboxypeptidase</keyword>
<evidence type="ECO:0000256" key="8">
    <source>
        <dbReference type="ARBA" id="ARBA00022960"/>
    </source>
</evidence>
<dbReference type="GO" id="GO:0008955">
    <property type="term" value="F:peptidoglycan glycosyltransferase activity"/>
    <property type="evidence" value="ECO:0007669"/>
    <property type="project" value="UniProtKB-EC"/>
</dbReference>
<dbReference type="PANTHER" id="PTHR32282">
    <property type="entry name" value="BINDING PROTEIN TRANSPEPTIDASE, PUTATIVE-RELATED"/>
    <property type="match status" value="1"/>
</dbReference>
<dbReference type="PANTHER" id="PTHR32282:SF33">
    <property type="entry name" value="PEPTIDOGLYCAN GLYCOSYLTRANSFERASE"/>
    <property type="match status" value="1"/>
</dbReference>
<protein>
    <submittedName>
        <fullName evidence="17">Penicillin-binding protein</fullName>
        <ecNumber evidence="17">2.4.1.129</ecNumber>
    </submittedName>
</protein>
<evidence type="ECO:0000256" key="5">
    <source>
        <dbReference type="ARBA" id="ARBA00022676"/>
    </source>
</evidence>
<keyword evidence="4" id="KW-0645">Protease</keyword>
<keyword evidence="18" id="KW-1185">Reference proteome</keyword>
<evidence type="ECO:0000256" key="1">
    <source>
        <dbReference type="ARBA" id="ARBA00007090"/>
    </source>
</evidence>
<evidence type="ECO:0000256" key="13">
    <source>
        <dbReference type="ARBA" id="ARBA00049902"/>
    </source>
</evidence>
<feature type="compositionally biased region" description="Low complexity" evidence="14">
    <location>
        <begin position="735"/>
        <end position="766"/>
    </location>
</feature>
<evidence type="ECO:0000256" key="2">
    <source>
        <dbReference type="ARBA" id="ARBA00007739"/>
    </source>
</evidence>
<dbReference type="InterPro" id="IPR036950">
    <property type="entry name" value="PBP_transglycosylase"/>
</dbReference>
<evidence type="ECO:0000256" key="12">
    <source>
        <dbReference type="ARBA" id="ARBA00034000"/>
    </source>
</evidence>
<sequence length="766" mass="83352">MGVMPKKKKTLTVQRVLALVIAYIMLCVGGGIVTSIFFLPAVFGANSVVKAVVPSLTVEGIDFDVTSLPQKSTMYASDGKTKITEFWDQNREVVPLKKVSKVMQQAVVAREDKRFFEHGGVDVQGVFRAFVQTYVKGGDQQGGSSLTQQYVKNALIMQASQDNDPISQYHASEDTIARKMREMLISVQLEKKYSKAEILQGYLNIAQFGGNSLYGVQAAAKRYFGTTADKLNVVQAATIAAITKNPNSYDPSVEANQKESEKQRNIVLQLMHDQGYISTKQYKEAVNTPLKDTLNLQSNSTGCMAAEYDAGYFCDYVVHKILNSKEFGKTQEDRERLLKEGGLKIVTTLDLDANTLLNETARKTIPPEDPSGMEIVMASVKPGTGEVLGFGLNRTYDATDAGLTDQTKDAMNYAVDYVDGGGRGFSIGSSWKPVNLVAWMEAGHSVNENLQTTTRYPTSLFACDRYKGGTDVWSLTNAITNNTVNPETPALALARSHNTTQASMASVIGLCKIADTATELGYHDAYTGETLDKTASFVPAMLVGNVNVSPLTMASIFAVYASNGVQCNPIALRKVTTVDGDDLKVPSANCHQAVDPEIIQTLAWAMNQGVVRTDGAGQVAKLANNRKTFAKTGTHEDQYVTTGGFIPNQIATFVLVGDVQNPVQNPIANIAINGQYHSYWDGSTIAAPAWRDFMNAYAERKQLPIDNDYGQAASKYSATSSSVTPIGGGKKTTPTQQQSTIIQQQNQSIQQSQQNQQSQQTTQNRQ</sequence>
<dbReference type="Gene3D" id="1.10.3810.10">
    <property type="entry name" value="Biosynthetic peptidoglycan transglycosylase-like"/>
    <property type="match status" value="1"/>
</dbReference>
<evidence type="ECO:0000313" key="17">
    <source>
        <dbReference type="EMBL" id="KFI90778.1"/>
    </source>
</evidence>
<evidence type="ECO:0000256" key="4">
    <source>
        <dbReference type="ARBA" id="ARBA00022670"/>
    </source>
</evidence>
<evidence type="ECO:0000256" key="11">
    <source>
        <dbReference type="ARBA" id="ARBA00023316"/>
    </source>
</evidence>
<dbReference type="FunFam" id="1.10.3810.10:FF:000001">
    <property type="entry name" value="Penicillin-binding protein 1A"/>
    <property type="match status" value="1"/>
</dbReference>
<keyword evidence="15" id="KW-0812">Transmembrane</keyword>
<keyword evidence="9" id="KW-0573">Peptidoglycan synthesis</keyword>
<accession>A0A087D5H8</accession>
<keyword evidence="6 17" id="KW-0808">Transferase</keyword>
<dbReference type="GO" id="GO:0008360">
    <property type="term" value="P:regulation of cell shape"/>
    <property type="evidence" value="ECO:0007669"/>
    <property type="project" value="UniProtKB-KW"/>
</dbReference>
<dbReference type="InterPro" id="IPR023346">
    <property type="entry name" value="Lysozyme-like_dom_sf"/>
</dbReference>